<proteinExistence type="inferred from homology"/>
<evidence type="ECO:0000256" key="5">
    <source>
        <dbReference type="ARBA" id="ARBA00023157"/>
    </source>
</evidence>
<name>A0A5C3KR03_COPMA</name>
<keyword evidence="3 6" id="KW-0134">Cell wall</keyword>
<evidence type="ECO:0000256" key="1">
    <source>
        <dbReference type="ARBA" id="ARBA00004191"/>
    </source>
</evidence>
<dbReference type="Pfam" id="PF01185">
    <property type="entry name" value="Hydrophobin"/>
    <property type="match status" value="1"/>
</dbReference>
<keyword evidence="5 6" id="KW-1015">Disulfide bond</keyword>
<dbReference type="CDD" id="cd23507">
    <property type="entry name" value="hydrophobin_I"/>
    <property type="match status" value="1"/>
</dbReference>
<dbReference type="GO" id="GO:0005199">
    <property type="term" value="F:structural constituent of cell wall"/>
    <property type="evidence" value="ECO:0007669"/>
    <property type="project" value="InterPro"/>
</dbReference>
<reference evidence="7 8" key="1">
    <citation type="journal article" date="2019" name="Nat. Ecol. Evol.">
        <title>Megaphylogeny resolves global patterns of mushroom evolution.</title>
        <authorList>
            <person name="Varga T."/>
            <person name="Krizsan K."/>
            <person name="Foldi C."/>
            <person name="Dima B."/>
            <person name="Sanchez-Garcia M."/>
            <person name="Sanchez-Ramirez S."/>
            <person name="Szollosi G.J."/>
            <person name="Szarkandi J.G."/>
            <person name="Papp V."/>
            <person name="Albert L."/>
            <person name="Andreopoulos W."/>
            <person name="Angelini C."/>
            <person name="Antonin V."/>
            <person name="Barry K.W."/>
            <person name="Bougher N.L."/>
            <person name="Buchanan P."/>
            <person name="Buyck B."/>
            <person name="Bense V."/>
            <person name="Catcheside P."/>
            <person name="Chovatia M."/>
            <person name="Cooper J."/>
            <person name="Damon W."/>
            <person name="Desjardin D."/>
            <person name="Finy P."/>
            <person name="Geml J."/>
            <person name="Haridas S."/>
            <person name="Hughes K."/>
            <person name="Justo A."/>
            <person name="Karasinski D."/>
            <person name="Kautmanova I."/>
            <person name="Kiss B."/>
            <person name="Kocsube S."/>
            <person name="Kotiranta H."/>
            <person name="LaButti K.M."/>
            <person name="Lechner B.E."/>
            <person name="Liimatainen K."/>
            <person name="Lipzen A."/>
            <person name="Lukacs Z."/>
            <person name="Mihaltcheva S."/>
            <person name="Morgado L.N."/>
            <person name="Niskanen T."/>
            <person name="Noordeloos M.E."/>
            <person name="Ohm R.A."/>
            <person name="Ortiz-Santana B."/>
            <person name="Ovrebo C."/>
            <person name="Racz N."/>
            <person name="Riley R."/>
            <person name="Savchenko A."/>
            <person name="Shiryaev A."/>
            <person name="Soop K."/>
            <person name="Spirin V."/>
            <person name="Szebenyi C."/>
            <person name="Tomsovsky M."/>
            <person name="Tulloss R.E."/>
            <person name="Uehling J."/>
            <person name="Grigoriev I.V."/>
            <person name="Vagvolgyi C."/>
            <person name="Papp T."/>
            <person name="Martin F.M."/>
            <person name="Miettinen O."/>
            <person name="Hibbett D.S."/>
            <person name="Nagy L.G."/>
        </authorList>
    </citation>
    <scope>NUCLEOTIDE SEQUENCE [LARGE SCALE GENOMIC DNA]</scope>
    <source>
        <strain evidence="7 8">CBS 121175</strain>
    </source>
</reference>
<keyword evidence="4 6" id="KW-0964">Secreted</keyword>
<evidence type="ECO:0000313" key="7">
    <source>
        <dbReference type="EMBL" id="TFK22677.1"/>
    </source>
</evidence>
<feature type="chain" id="PRO_5023071834" description="Hydrophobin" evidence="6">
    <location>
        <begin position="21"/>
        <end position="118"/>
    </location>
</feature>
<evidence type="ECO:0000256" key="4">
    <source>
        <dbReference type="ARBA" id="ARBA00022525"/>
    </source>
</evidence>
<organism evidence="7 8">
    <name type="scientific">Coprinopsis marcescibilis</name>
    <name type="common">Agaric fungus</name>
    <name type="synonym">Psathyrella marcescibilis</name>
    <dbReference type="NCBI Taxonomy" id="230819"/>
    <lineage>
        <taxon>Eukaryota</taxon>
        <taxon>Fungi</taxon>
        <taxon>Dikarya</taxon>
        <taxon>Basidiomycota</taxon>
        <taxon>Agaricomycotina</taxon>
        <taxon>Agaricomycetes</taxon>
        <taxon>Agaricomycetidae</taxon>
        <taxon>Agaricales</taxon>
        <taxon>Agaricineae</taxon>
        <taxon>Psathyrellaceae</taxon>
        <taxon>Coprinopsis</taxon>
    </lineage>
</organism>
<dbReference type="SMART" id="SM00075">
    <property type="entry name" value="HYDRO"/>
    <property type="match status" value="1"/>
</dbReference>
<gene>
    <name evidence="7" type="ORF">FA15DRAFT_657360</name>
</gene>
<dbReference type="InterPro" id="IPR001338">
    <property type="entry name" value="Class_I_Hydrophobin"/>
</dbReference>
<evidence type="ECO:0000313" key="8">
    <source>
        <dbReference type="Proteomes" id="UP000307440"/>
    </source>
</evidence>
<keyword evidence="6" id="KW-0732">Signal</keyword>
<keyword evidence="8" id="KW-1185">Reference proteome</keyword>
<feature type="signal peptide" evidence="6">
    <location>
        <begin position="1"/>
        <end position="20"/>
    </location>
</feature>
<dbReference type="EMBL" id="ML210235">
    <property type="protein sequence ID" value="TFK22677.1"/>
    <property type="molecule type" value="Genomic_DNA"/>
</dbReference>
<comment type="subcellular location">
    <subcellularLocation>
        <location evidence="1 6">Secreted</location>
        <location evidence="1 6">Cell wall</location>
    </subcellularLocation>
</comment>
<sequence length="118" mass="11799">MIARVAYAALALAFAGAALAAPHGDEHSTTYSQCNGGQVQCCNSVQESNALDAPLKGVLGVLNVDITQLTGQVGVTCTGVNVIGLGGSTSCSNQQVCCNNNNFNGVVALGCTPINASL</sequence>
<comment type="similarity">
    <text evidence="2 6">Belongs to the fungal hydrophobin family.</text>
</comment>
<evidence type="ECO:0000256" key="6">
    <source>
        <dbReference type="RuleBase" id="RU365009"/>
    </source>
</evidence>
<dbReference type="STRING" id="230819.A0A5C3KR03"/>
<evidence type="ECO:0000256" key="3">
    <source>
        <dbReference type="ARBA" id="ARBA00022512"/>
    </source>
</evidence>
<dbReference type="AlphaFoldDB" id="A0A5C3KR03"/>
<dbReference type="Proteomes" id="UP000307440">
    <property type="component" value="Unassembled WGS sequence"/>
</dbReference>
<dbReference type="GO" id="GO:0009277">
    <property type="term" value="C:fungal-type cell wall"/>
    <property type="evidence" value="ECO:0007669"/>
    <property type="project" value="InterPro"/>
</dbReference>
<evidence type="ECO:0000256" key="2">
    <source>
        <dbReference type="ARBA" id="ARBA00010446"/>
    </source>
</evidence>
<protein>
    <recommendedName>
        <fullName evidence="6">Hydrophobin</fullName>
    </recommendedName>
</protein>
<accession>A0A5C3KR03</accession>
<dbReference type="OrthoDB" id="4225815at2759"/>